<gene>
    <name evidence="2" type="ORF">GCM10010912_11890</name>
</gene>
<evidence type="ECO:0008006" key="4">
    <source>
        <dbReference type="Google" id="ProtNLM"/>
    </source>
</evidence>
<dbReference type="EMBL" id="BMKR01000004">
    <property type="protein sequence ID" value="GGF68481.1"/>
    <property type="molecule type" value="Genomic_DNA"/>
</dbReference>
<dbReference type="Pfam" id="PF05437">
    <property type="entry name" value="AzlD"/>
    <property type="match status" value="1"/>
</dbReference>
<keyword evidence="3" id="KW-1185">Reference proteome</keyword>
<dbReference type="InterPro" id="IPR008407">
    <property type="entry name" value="Brnchd-chn_aa_trnsp_AzlD"/>
</dbReference>
<dbReference type="AlphaFoldDB" id="A0A917C559"/>
<reference evidence="2" key="1">
    <citation type="journal article" date="2014" name="Int. J. Syst. Evol. Microbiol.">
        <title>Complete genome sequence of Corynebacterium casei LMG S-19264T (=DSM 44701T), isolated from a smear-ripened cheese.</title>
        <authorList>
            <consortium name="US DOE Joint Genome Institute (JGI-PGF)"/>
            <person name="Walter F."/>
            <person name="Albersmeier A."/>
            <person name="Kalinowski J."/>
            <person name="Ruckert C."/>
        </authorList>
    </citation>
    <scope>NUCLEOTIDE SEQUENCE</scope>
    <source>
        <strain evidence="2">CGMCC 1.16134</strain>
    </source>
</reference>
<comment type="caution">
    <text evidence="2">The sequence shown here is derived from an EMBL/GenBank/DDBJ whole genome shotgun (WGS) entry which is preliminary data.</text>
</comment>
<proteinExistence type="predicted"/>
<accession>A0A917C559</accession>
<reference evidence="2" key="2">
    <citation type="submission" date="2020-09" db="EMBL/GenBank/DDBJ databases">
        <authorList>
            <person name="Sun Q."/>
            <person name="Zhou Y."/>
        </authorList>
    </citation>
    <scope>NUCLEOTIDE SEQUENCE</scope>
    <source>
        <strain evidence="2">CGMCC 1.16134</strain>
    </source>
</reference>
<protein>
    <recommendedName>
        <fullName evidence="4">AzlD domain-containing protein</fullName>
    </recommendedName>
</protein>
<keyword evidence="1" id="KW-0472">Membrane</keyword>
<evidence type="ECO:0000313" key="2">
    <source>
        <dbReference type="EMBL" id="GGF68481.1"/>
    </source>
</evidence>
<sequence>MIAIIAGMALITFVLRAAPLLLADIIGRFPARIRLLLDHLPIAVMSALIIPGITQVDPDSTLVGIVSGITAVILVVTNKMPLLLVILGAVASAVITKLCMLS</sequence>
<organism evidence="2 3">
    <name type="scientific">Paenibacillus albidus</name>
    <dbReference type="NCBI Taxonomy" id="2041023"/>
    <lineage>
        <taxon>Bacteria</taxon>
        <taxon>Bacillati</taxon>
        <taxon>Bacillota</taxon>
        <taxon>Bacilli</taxon>
        <taxon>Bacillales</taxon>
        <taxon>Paenibacillaceae</taxon>
        <taxon>Paenibacillus</taxon>
    </lineage>
</organism>
<keyword evidence="1" id="KW-0812">Transmembrane</keyword>
<dbReference type="Proteomes" id="UP000637643">
    <property type="component" value="Unassembled WGS sequence"/>
</dbReference>
<keyword evidence="1" id="KW-1133">Transmembrane helix</keyword>
<name>A0A917C559_9BACL</name>
<evidence type="ECO:0000313" key="3">
    <source>
        <dbReference type="Proteomes" id="UP000637643"/>
    </source>
</evidence>
<evidence type="ECO:0000256" key="1">
    <source>
        <dbReference type="SAM" id="Phobius"/>
    </source>
</evidence>
<feature type="transmembrane region" description="Helical" evidence="1">
    <location>
        <begin position="33"/>
        <end position="53"/>
    </location>
</feature>
<dbReference type="RefSeq" id="WP_189022895.1">
    <property type="nucleotide sequence ID" value="NZ_BMKR01000004.1"/>
</dbReference>